<sequence>MEPDTEGGRRASGGFYCQQSVDIDDHRRQLEMQCPFNQSIAQQRQQTSASPSHGLLMSNIVGPLPPRHTSRMSFRQHREDTAIVQLEERRPRMQQEDSRVNLSSRYPKQLLELCVADVRVKHLQEGPLLNLQSGYRQPRPIAYNMQPQGDGQTRRGWGFFESGPFIAGQVYCREGQTESSQSTDQVRSYCSRGEALNPGGIFDRNFIIWPIENFSVLLRDAVNGRINSLEGPPIYSGRYGYKLRICIFPTGIDGGGRRRAGLFIGLMKGEYDNILKWPFTAIISLTMLDQSNGEDPHHISGTFVTDKNQRAFQKPDTAVQHDILYGYAEFAPIDMICNPRYSRDDTVMIKIEIQPYSIR</sequence>
<gene>
    <name evidence="2" type="ORF">PLOB_00033592</name>
</gene>
<dbReference type="SUPFAM" id="SSF49599">
    <property type="entry name" value="TRAF domain-like"/>
    <property type="match status" value="1"/>
</dbReference>
<dbReference type="PROSITE" id="PS50144">
    <property type="entry name" value="MATH"/>
    <property type="match status" value="1"/>
</dbReference>
<proteinExistence type="predicted"/>
<comment type="caution">
    <text evidence="2">The sequence shown here is derived from an EMBL/GenBank/DDBJ whole genome shotgun (WGS) entry which is preliminary data.</text>
</comment>
<dbReference type="InterPro" id="IPR008974">
    <property type="entry name" value="TRAF-like"/>
</dbReference>
<feature type="domain" description="MATH" evidence="1">
    <location>
        <begin position="204"/>
        <end position="353"/>
    </location>
</feature>
<evidence type="ECO:0000313" key="3">
    <source>
        <dbReference type="Proteomes" id="UP001159405"/>
    </source>
</evidence>
<dbReference type="CDD" id="cd00270">
    <property type="entry name" value="MATH_TRAF_C"/>
    <property type="match status" value="1"/>
</dbReference>
<protein>
    <recommendedName>
        <fullName evidence="1">MATH domain-containing protein</fullName>
    </recommendedName>
</protein>
<dbReference type="InterPro" id="IPR002083">
    <property type="entry name" value="MATH/TRAF_dom"/>
</dbReference>
<dbReference type="EMBL" id="CALNXK010000045">
    <property type="protein sequence ID" value="CAH3128381.1"/>
    <property type="molecule type" value="Genomic_DNA"/>
</dbReference>
<dbReference type="PANTHER" id="PTHR10131:SF94">
    <property type="entry name" value="TNF RECEPTOR-ASSOCIATED FACTOR 4"/>
    <property type="match status" value="1"/>
</dbReference>
<dbReference type="PANTHER" id="PTHR10131">
    <property type="entry name" value="TNF RECEPTOR ASSOCIATED FACTOR"/>
    <property type="match status" value="1"/>
</dbReference>
<evidence type="ECO:0000313" key="2">
    <source>
        <dbReference type="EMBL" id="CAH3128381.1"/>
    </source>
</evidence>
<accession>A0ABN8P101</accession>
<name>A0ABN8P101_9CNID</name>
<dbReference type="Proteomes" id="UP001159405">
    <property type="component" value="Unassembled WGS sequence"/>
</dbReference>
<dbReference type="SMART" id="SM00061">
    <property type="entry name" value="MATH"/>
    <property type="match status" value="1"/>
</dbReference>
<dbReference type="InterPro" id="IPR049342">
    <property type="entry name" value="TRAF1-6_MATH_dom"/>
</dbReference>
<dbReference type="Gene3D" id="2.60.210.10">
    <property type="entry name" value="Apoptosis, Tumor Necrosis Factor Receptor Associated Protein 2, Chain A"/>
    <property type="match status" value="1"/>
</dbReference>
<dbReference type="Pfam" id="PF21355">
    <property type="entry name" value="TRAF-mep_MATH"/>
    <property type="match status" value="1"/>
</dbReference>
<keyword evidence="3" id="KW-1185">Reference proteome</keyword>
<reference evidence="2 3" key="1">
    <citation type="submission" date="2022-05" db="EMBL/GenBank/DDBJ databases">
        <authorList>
            <consortium name="Genoscope - CEA"/>
            <person name="William W."/>
        </authorList>
    </citation>
    <scope>NUCLEOTIDE SEQUENCE [LARGE SCALE GENOMIC DNA]</scope>
</reference>
<organism evidence="2 3">
    <name type="scientific">Porites lobata</name>
    <dbReference type="NCBI Taxonomy" id="104759"/>
    <lineage>
        <taxon>Eukaryota</taxon>
        <taxon>Metazoa</taxon>
        <taxon>Cnidaria</taxon>
        <taxon>Anthozoa</taxon>
        <taxon>Hexacorallia</taxon>
        <taxon>Scleractinia</taxon>
        <taxon>Fungiina</taxon>
        <taxon>Poritidae</taxon>
        <taxon>Porites</taxon>
    </lineage>
</organism>
<evidence type="ECO:0000259" key="1">
    <source>
        <dbReference type="PROSITE" id="PS50144"/>
    </source>
</evidence>